<dbReference type="EMBL" id="CM037015">
    <property type="protein sequence ID" value="KAH7680774.1"/>
    <property type="molecule type" value="Genomic_DNA"/>
</dbReference>
<gene>
    <name evidence="1" type="ORF">IHE45_05G015100</name>
</gene>
<evidence type="ECO:0000313" key="1">
    <source>
        <dbReference type="EMBL" id="KAH7680774.1"/>
    </source>
</evidence>
<evidence type="ECO:0000313" key="2">
    <source>
        <dbReference type="Proteomes" id="UP000827976"/>
    </source>
</evidence>
<reference evidence="2" key="1">
    <citation type="journal article" date="2022" name="Nat. Commun.">
        <title>Chromosome evolution and the genetic basis of agronomically important traits in greater yam.</title>
        <authorList>
            <person name="Bredeson J.V."/>
            <person name="Lyons J.B."/>
            <person name="Oniyinde I.O."/>
            <person name="Okereke N.R."/>
            <person name="Kolade O."/>
            <person name="Nnabue I."/>
            <person name="Nwadili C.O."/>
            <person name="Hribova E."/>
            <person name="Parker M."/>
            <person name="Nwogha J."/>
            <person name="Shu S."/>
            <person name="Carlson J."/>
            <person name="Kariba R."/>
            <person name="Muthemba S."/>
            <person name="Knop K."/>
            <person name="Barton G.J."/>
            <person name="Sherwood A.V."/>
            <person name="Lopez-Montes A."/>
            <person name="Asiedu R."/>
            <person name="Jamnadass R."/>
            <person name="Muchugi A."/>
            <person name="Goodstein D."/>
            <person name="Egesi C.N."/>
            <person name="Featherston J."/>
            <person name="Asfaw A."/>
            <person name="Simpson G.G."/>
            <person name="Dolezel J."/>
            <person name="Hendre P.S."/>
            <person name="Van Deynze A."/>
            <person name="Kumar P.L."/>
            <person name="Obidiegwu J.E."/>
            <person name="Bhattacharjee R."/>
            <person name="Rokhsar D.S."/>
        </authorList>
    </citation>
    <scope>NUCLEOTIDE SEQUENCE [LARGE SCALE GENOMIC DNA]</scope>
    <source>
        <strain evidence="2">cv. TDa95/00328</strain>
    </source>
</reference>
<dbReference type="Proteomes" id="UP000827976">
    <property type="component" value="Chromosome 5"/>
</dbReference>
<name>A0ACB7W089_DIOAL</name>
<accession>A0ACB7W089</accession>
<proteinExistence type="predicted"/>
<comment type="caution">
    <text evidence="1">The sequence shown here is derived from an EMBL/GenBank/DDBJ whole genome shotgun (WGS) entry which is preliminary data.</text>
</comment>
<organism evidence="1 2">
    <name type="scientific">Dioscorea alata</name>
    <name type="common">Purple yam</name>
    <dbReference type="NCBI Taxonomy" id="55571"/>
    <lineage>
        <taxon>Eukaryota</taxon>
        <taxon>Viridiplantae</taxon>
        <taxon>Streptophyta</taxon>
        <taxon>Embryophyta</taxon>
        <taxon>Tracheophyta</taxon>
        <taxon>Spermatophyta</taxon>
        <taxon>Magnoliopsida</taxon>
        <taxon>Liliopsida</taxon>
        <taxon>Dioscoreales</taxon>
        <taxon>Dioscoreaceae</taxon>
        <taxon>Dioscorea</taxon>
    </lineage>
</organism>
<sequence length="183" mass="20398">MFSMPGLNMRQGMQKLLPKQMLAKKILEDRFLPFMTEEAPNFEIDGEQISQKGLSKIEIGPSLIALLAKAGCIAKYGRKSKEDWPYQKAKLLIQESIEKSQSIDIDNLEKLLAEESELLLGDAITCAYLSVLQDCEAHSVNEGAEVKRLGGLHVIGTSLHEFRRIGNQVSHSICCCSILLCIY</sequence>
<keyword evidence="2" id="KW-1185">Reference proteome</keyword>
<protein>
    <submittedName>
        <fullName evidence="1">P-loop containing nucleoside triphosphate hydrolase protein</fullName>
    </submittedName>
</protein>
<keyword evidence="1" id="KW-0378">Hydrolase</keyword>